<evidence type="ECO:0000313" key="2">
    <source>
        <dbReference type="Proteomes" id="UP000075229"/>
    </source>
</evidence>
<gene>
    <name evidence="1" type="ORF">A0V01_02800</name>
</gene>
<evidence type="ECO:0000313" key="1">
    <source>
        <dbReference type="EMBL" id="AMR75524.1"/>
    </source>
</evidence>
<dbReference type="EMBL" id="CP014808">
    <property type="protein sequence ID" value="AMR75524.1"/>
    <property type="molecule type" value="Genomic_DNA"/>
</dbReference>
<accession>A0AAN0X633</accession>
<organism evidence="1 2">
    <name type="scientific">Borrelia hermsii</name>
    <dbReference type="NCBI Taxonomy" id="140"/>
    <lineage>
        <taxon>Bacteria</taxon>
        <taxon>Pseudomonadati</taxon>
        <taxon>Spirochaetota</taxon>
        <taxon>Spirochaetia</taxon>
        <taxon>Spirochaetales</taxon>
        <taxon>Borreliaceae</taxon>
        <taxon>Borrelia</taxon>
    </lineage>
</organism>
<proteinExistence type="predicted"/>
<protein>
    <submittedName>
        <fullName evidence="1">Uncharacterized protein</fullName>
    </submittedName>
</protein>
<dbReference type="AlphaFoldDB" id="A0AAN0X633"/>
<dbReference type="Proteomes" id="UP000075229">
    <property type="component" value="Chromosome"/>
</dbReference>
<sequence length="274" mass="31622">MMIIAFLFFFSFSNLYAFLEFGKDEKFDLVSDFGESKDDTLNIGIKLRALDTHFSIFSNNYKILYSRNKTNEYDGSILILFDKDLGLNLEFFGDFVYKNEKVFLNDNKVFDVVVVDRYSGQIVNPLFVIKNKNNLNINSSFFLSNIFLKGKDDTMFELKGDVDLELGNYGLVLNFSKKDVNASKALNGIYYFEVFLNNNSIFRADFQSISLDDNSYVVSGDKNYNLDIFNIKRNSGNIEINNLEFTSGHNEIKIKYGDVYNTENSLTYRFTLNG</sequence>
<reference evidence="1 2" key="1">
    <citation type="submission" date="2016-03" db="EMBL/GenBank/DDBJ databases">
        <title>Borrelia hermsii Genome sequencing and assembly.</title>
        <authorList>
            <person name="Bontemps-Gallo S."/>
            <person name="Stewart S."/>
        </authorList>
    </citation>
    <scope>NUCLEOTIDE SEQUENCE [LARGE SCALE GENOMIC DNA]</scope>
    <source>
        <strain evidence="1 2">DAH-2E7</strain>
    </source>
</reference>
<name>A0AAN0X633_BORHE</name>